<evidence type="ECO:0000313" key="2">
    <source>
        <dbReference type="Proteomes" id="UP001301442"/>
    </source>
</evidence>
<keyword evidence="2" id="KW-1185">Reference proteome</keyword>
<proteinExistence type="predicted"/>
<dbReference type="RefSeq" id="WP_348396705.1">
    <property type="nucleotide sequence ID" value="NZ_CP136600.1"/>
</dbReference>
<dbReference type="EMBL" id="CP136600">
    <property type="protein sequence ID" value="WOH37928.1"/>
    <property type="molecule type" value="Genomic_DNA"/>
</dbReference>
<dbReference type="Proteomes" id="UP001301442">
    <property type="component" value="Chromosome"/>
</dbReference>
<accession>A0ABZ0GQP3</accession>
<name>A0ABZ0GQP3_9GAMM</name>
<evidence type="ECO:0000313" key="1">
    <source>
        <dbReference type="EMBL" id="WOH37928.1"/>
    </source>
</evidence>
<gene>
    <name evidence="1" type="ORF">RI844_01450</name>
</gene>
<reference evidence="1 2" key="1">
    <citation type="submission" date="2023-09" db="EMBL/GenBank/DDBJ databases">
        <authorList>
            <person name="Qi X."/>
        </authorList>
    </citation>
    <scope>NUCLEOTIDE SEQUENCE [LARGE SCALE GENOMIC DNA]</scope>
    <source>
        <strain evidence="1 2">S1-1</strain>
    </source>
</reference>
<organism evidence="1 2">
    <name type="scientific">Thalassotalea fonticola</name>
    <dbReference type="NCBI Taxonomy" id="3065649"/>
    <lineage>
        <taxon>Bacteria</taxon>
        <taxon>Pseudomonadati</taxon>
        <taxon>Pseudomonadota</taxon>
        <taxon>Gammaproteobacteria</taxon>
        <taxon>Alteromonadales</taxon>
        <taxon>Colwelliaceae</taxon>
        <taxon>Thalassotalea</taxon>
    </lineage>
</organism>
<protein>
    <submittedName>
        <fullName evidence="1">Uncharacterized protein</fullName>
    </submittedName>
</protein>
<sequence>MMLFSWFSHNSNGTETTLRLSNRKNKKRLNIKGKSMWPVAKVRQIPDSLININKSVETNLNPEDFIKDID</sequence>